<proteinExistence type="inferred from homology"/>
<keyword evidence="3 5" id="KW-0663">Pyridoxal phosphate</keyword>
<dbReference type="InterPro" id="IPR009006">
    <property type="entry name" value="Ala_racemase/Decarboxylase_C"/>
</dbReference>
<evidence type="ECO:0000313" key="8">
    <source>
        <dbReference type="Proteomes" id="UP000053611"/>
    </source>
</evidence>
<dbReference type="RefSeq" id="XP_018277570.1">
    <property type="nucleotide sequence ID" value="XM_018419446.1"/>
</dbReference>
<evidence type="ECO:0000256" key="4">
    <source>
        <dbReference type="ARBA" id="ARBA00023239"/>
    </source>
</evidence>
<dbReference type="GO" id="GO:0008836">
    <property type="term" value="F:diaminopimelate decarboxylase activity"/>
    <property type="evidence" value="ECO:0007669"/>
    <property type="project" value="InterPro"/>
</dbReference>
<protein>
    <submittedName>
        <fullName evidence="7">Diaminopimelate decarboxylase</fullName>
    </submittedName>
</protein>
<keyword evidence="4" id="KW-0456">Lyase</keyword>
<evidence type="ECO:0000313" key="7">
    <source>
        <dbReference type="EMBL" id="KLT41079.1"/>
    </source>
</evidence>
<evidence type="ECO:0000256" key="2">
    <source>
        <dbReference type="ARBA" id="ARBA00022793"/>
    </source>
</evidence>
<evidence type="ECO:0000259" key="6">
    <source>
        <dbReference type="Pfam" id="PF02784"/>
    </source>
</evidence>
<dbReference type="Gene3D" id="2.40.37.10">
    <property type="entry name" value="Lyase, Ornithine Decarboxylase, Chain A, domain 1"/>
    <property type="match status" value="1"/>
</dbReference>
<dbReference type="InterPro" id="IPR029066">
    <property type="entry name" value="PLP-binding_barrel"/>
</dbReference>
<reference evidence="7 8" key="1">
    <citation type="submission" date="2015-03" db="EMBL/GenBank/DDBJ databases">
        <title>Genomics and transcriptomics of the oil-accumulating basidiomycete yeast T. oleaginosus allow insights into substrate utilization and the diverse evolutionary trajectories of mating systems in fungi.</title>
        <authorList>
            <consortium name="DOE Joint Genome Institute"/>
            <person name="Kourist R."/>
            <person name="Kracht O."/>
            <person name="Bracharz F."/>
            <person name="Lipzen A."/>
            <person name="Nolan M."/>
            <person name="Ohm R."/>
            <person name="Grigoriev I."/>
            <person name="Sun S."/>
            <person name="Heitman J."/>
            <person name="Bruck T."/>
            <person name="Nowrousian M."/>
        </authorList>
    </citation>
    <scope>NUCLEOTIDE SEQUENCE [LARGE SCALE GENOMIC DNA]</scope>
    <source>
        <strain evidence="7 8">IBC0246</strain>
    </source>
</reference>
<organism evidence="7 8">
    <name type="scientific">Cutaneotrichosporon oleaginosum</name>
    <dbReference type="NCBI Taxonomy" id="879819"/>
    <lineage>
        <taxon>Eukaryota</taxon>
        <taxon>Fungi</taxon>
        <taxon>Dikarya</taxon>
        <taxon>Basidiomycota</taxon>
        <taxon>Agaricomycotina</taxon>
        <taxon>Tremellomycetes</taxon>
        <taxon>Trichosporonales</taxon>
        <taxon>Trichosporonaceae</taxon>
        <taxon>Cutaneotrichosporon</taxon>
    </lineage>
</organism>
<accession>A0A0J1B0F4</accession>
<dbReference type="Proteomes" id="UP000053611">
    <property type="component" value="Unassembled WGS sequence"/>
</dbReference>
<feature type="active site" description="Proton donor" evidence="5">
    <location>
        <position position="345"/>
    </location>
</feature>
<dbReference type="CDD" id="cd06828">
    <property type="entry name" value="PLPDE_III_DapDC"/>
    <property type="match status" value="1"/>
</dbReference>
<dbReference type="GeneID" id="28980049"/>
<dbReference type="Gene3D" id="3.20.20.10">
    <property type="entry name" value="Alanine racemase"/>
    <property type="match status" value="1"/>
</dbReference>
<evidence type="ECO:0000256" key="3">
    <source>
        <dbReference type="ARBA" id="ARBA00022898"/>
    </source>
</evidence>
<dbReference type="PANTHER" id="PTHR43727:SF2">
    <property type="entry name" value="GROUP IV DECARBOXYLASE"/>
    <property type="match status" value="1"/>
</dbReference>
<dbReference type="OrthoDB" id="2591682at2759"/>
<comment type="cofactor">
    <cofactor evidence="1 5">
        <name>pyridoxal 5'-phosphate</name>
        <dbReference type="ChEBI" id="CHEBI:597326"/>
    </cofactor>
</comment>
<feature type="modified residue" description="N6-(pyridoxal phosphate)lysine" evidence="5">
    <location>
        <position position="58"/>
    </location>
</feature>
<dbReference type="SUPFAM" id="SSF51419">
    <property type="entry name" value="PLP-binding barrel"/>
    <property type="match status" value="1"/>
</dbReference>
<dbReference type="PANTHER" id="PTHR43727">
    <property type="entry name" value="DIAMINOPIMELATE DECARBOXYLASE"/>
    <property type="match status" value="1"/>
</dbReference>
<dbReference type="HAMAP" id="MF_02120">
    <property type="entry name" value="LysA"/>
    <property type="match status" value="1"/>
</dbReference>
<dbReference type="NCBIfam" id="TIGR01048">
    <property type="entry name" value="lysA"/>
    <property type="match status" value="1"/>
</dbReference>
<dbReference type="GO" id="GO:0009089">
    <property type="term" value="P:lysine biosynthetic process via diaminopimelate"/>
    <property type="evidence" value="ECO:0007669"/>
    <property type="project" value="InterPro"/>
</dbReference>
<dbReference type="InterPro" id="IPR002986">
    <property type="entry name" value="DAP_deCOOHase_LysA"/>
</dbReference>
<dbReference type="FunFam" id="3.20.20.10:FF:000003">
    <property type="entry name" value="Diaminopimelate decarboxylase"/>
    <property type="match status" value="1"/>
</dbReference>
<name>A0A0J1B0F4_9TREE</name>
<evidence type="ECO:0000256" key="1">
    <source>
        <dbReference type="ARBA" id="ARBA00001933"/>
    </source>
</evidence>
<gene>
    <name evidence="7" type="ORF">CC85DRAFT_128427</name>
</gene>
<feature type="domain" description="Orn/DAP/Arg decarboxylase 2 N-terminal" evidence="6">
    <location>
        <begin position="41"/>
        <end position="282"/>
    </location>
</feature>
<dbReference type="AlphaFoldDB" id="A0A0J1B0F4"/>
<dbReference type="STRING" id="879819.A0A0J1B0F4"/>
<sequence length="417" mass="44630">MSAPFHRVDGALFVEGVSASSLAKDHGTPLYAYSRAALEAAYRAYVDAGPVKVHVAVKANSNIGVLGLFAKLGAGFDIVSGGELRRVLAAKGRAQDVVFSGVGKTVSEMRMALEAGVKCFNVESIPELERLHDVAGQMGVTAPISLRVNPDVDPRTHPYISTGLKDNKFGVAFEDALTTYRAAAEMANLRVVGIDCHIGSQITTVDPYLDALDKVLDLVDKIEGAGIRIHHVDIGGGLGIDYGNGDVPPHPTEFVRTILTHIAKRPAPRSREVWLEPGRSLMGNAGILLTTVEYLKPGAAKNFCIVDAGMNDLARPSMYQAYHGIEAVEPLSGECRTWDVVGPVCESGCWIGRDRELAVSQGDVLAVRSAGAYGSTMASNYNTRARPAEVVVDGDKVHVVRERETIESLYAGEHLVE</sequence>
<keyword evidence="8" id="KW-1185">Reference proteome</keyword>
<dbReference type="InterPro" id="IPR000183">
    <property type="entry name" value="Orn/DAP/Arg_de-COase"/>
</dbReference>
<keyword evidence="2" id="KW-0210">Decarboxylase</keyword>
<dbReference type="PRINTS" id="PR01181">
    <property type="entry name" value="DAPDCRBXLASE"/>
</dbReference>
<dbReference type="Pfam" id="PF02784">
    <property type="entry name" value="Orn_Arg_deC_N"/>
    <property type="match status" value="1"/>
</dbReference>
<dbReference type="InterPro" id="IPR022644">
    <property type="entry name" value="De-COase2_N"/>
</dbReference>
<dbReference type="SUPFAM" id="SSF50621">
    <property type="entry name" value="Alanine racemase C-terminal domain-like"/>
    <property type="match status" value="1"/>
</dbReference>
<evidence type="ECO:0000256" key="5">
    <source>
        <dbReference type="PIRSR" id="PIRSR600183-50"/>
    </source>
</evidence>
<dbReference type="PRINTS" id="PR01179">
    <property type="entry name" value="ODADCRBXLASE"/>
</dbReference>
<dbReference type="EMBL" id="KQ087223">
    <property type="protein sequence ID" value="KLT41079.1"/>
    <property type="molecule type" value="Genomic_DNA"/>
</dbReference>